<dbReference type="CDD" id="cd07344">
    <property type="entry name" value="M48_yhfN_like"/>
    <property type="match status" value="1"/>
</dbReference>
<dbReference type="PANTHER" id="PTHR30399:SF1">
    <property type="entry name" value="UTP PYROPHOSPHATASE"/>
    <property type="match status" value="1"/>
</dbReference>
<accession>A0A9E5DLD2</accession>
<dbReference type="EMBL" id="JAPVER010000020">
    <property type="protein sequence ID" value="MCZ3366539.1"/>
    <property type="molecule type" value="Genomic_DNA"/>
</dbReference>
<gene>
    <name evidence="3" type="ORF">O3H35_03815</name>
    <name evidence="2" type="ORF">O3H54_11670</name>
</gene>
<sequence length="194" mass="23691">MPNRFKIKDLEGDYQVVRRDIKYPRLELKTGNLILIVPKKYKQPQKLIEEHQEWIYNKFSLIKESKERANKKKLNHQRTEEKLRELVSLYVKKDATKLGAMPSSVRFRNMNSKWGSCSNKKTLTLNKLLKYLPYDLIEYVVYHEMVHLIERKHNKNFWKIISDKFTDYKQKEDDLMDYWFLINSNIKNRRLYNE</sequence>
<dbReference type="AlphaFoldDB" id="A0A9E5DLD2"/>
<organism evidence="2 4">
    <name type="scientific">Methanobacterium veterum</name>
    <dbReference type="NCBI Taxonomy" id="408577"/>
    <lineage>
        <taxon>Archaea</taxon>
        <taxon>Methanobacteriati</taxon>
        <taxon>Methanobacteriota</taxon>
        <taxon>Methanomada group</taxon>
        <taxon>Methanobacteria</taxon>
        <taxon>Methanobacteriales</taxon>
        <taxon>Methanobacteriaceae</taxon>
        <taxon>Methanobacterium</taxon>
    </lineage>
</organism>
<evidence type="ECO:0000313" key="2">
    <source>
        <dbReference type="EMBL" id="MCZ3366539.1"/>
    </source>
</evidence>
<evidence type="ECO:0000313" key="4">
    <source>
        <dbReference type="Proteomes" id="UP001068021"/>
    </source>
</evidence>
<dbReference type="PANTHER" id="PTHR30399">
    <property type="entry name" value="UNCHARACTERIZED PROTEIN YGJP"/>
    <property type="match status" value="1"/>
</dbReference>
<dbReference type="Proteomes" id="UP001068021">
    <property type="component" value="Unassembled WGS sequence"/>
</dbReference>
<dbReference type="InterPro" id="IPR053136">
    <property type="entry name" value="UTP_pyrophosphatase-like"/>
</dbReference>
<dbReference type="Gene3D" id="3.30.2010.10">
    <property type="entry name" value="Metalloproteases ('zincins'), catalytic domain"/>
    <property type="match status" value="1"/>
</dbReference>
<proteinExistence type="predicted"/>
<dbReference type="Pfam" id="PF01863">
    <property type="entry name" value="YgjP-like"/>
    <property type="match status" value="1"/>
</dbReference>
<protein>
    <submittedName>
        <fullName evidence="2">M48 family metallopeptidase</fullName>
    </submittedName>
</protein>
<feature type="domain" description="YgjP-like metallopeptidase" evidence="1">
    <location>
        <begin position="63"/>
        <end position="175"/>
    </location>
</feature>
<comment type="caution">
    <text evidence="2">The sequence shown here is derived from an EMBL/GenBank/DDBJ whole genome shotgun (WGS) entry which is preliminary data.</text>
</comment>
<reference evidence="2" key="1">
    <citation type="submission" date="2022-12" db="EMBL/GenBank/DDBJ databases">
        <title>Reclassification of two methanogenic archaea species isolated from the Kolyma lowland permafrost.</title>
        <authorList>
            <person name="Trubitsyn V.E."/>
            <person name="Rivkina E.M."/>
            <person name="Shcherbakova V.A."/>
        </authorList>
    </citation>
    <scope>NUCLEOTIDE SEQUENCE</scope>
    <source>
        <strain evidence="2">M2</strain>
        <strain evidence="3">MK4</strain>
    </source>
</reference>
<keyword evidence="4" id="KW-1185">Reference proteome</keyword>
<dbReference type="EMBL" id="JAPVES010000027">
    <property type="protein sequence ID" value="MCZ3371752.1"/>
    <property type="molecule type" value="Genomic_DNA"/>
</dbReference>
<dbReference type="InterPro" id="IPR002725">
    <property type="entry name" value="YgjP-like_metallopeptidase"/>
</dbReference>
<dbReference type="Proteomes" id="UP001074446">
    <property type="component" value="Unassembled WGS sequence"/>
</dbReference>
<name>A0A9E5DLD2_9EURY</name>
<dbReference type="RefSeq" id="WP_048082809.1">
    <property type="nucleotide sequence ID" value="NZ_JAPVER010000020.1"/>
</dbReference>
<evidence type="ECO:0000259" key="1">
    <source>
        <dbReference type="Pfam" id="PF01863"/>
    </source>
</evidence>
<evidence type="ECO:0000313" key="3">
    <source>
        <dbReference type="EMBL" id="MCZ3371752.1"/>
    </source>
</evidence>